<sequence length="61" mass="6652">MFVKTMKAKIVAVWRRKDGEVFIGDNDSSCSGVDIVGYSEENSVGLVEKKPNSEDGIDDEG</sequence>
<accession>A0A7V3J9G9</accession>
<dbReference type="AlphaFoldDB" id="A0A7V3J9G9"/>
<organism evidence="1">
    <name type="scientific">candidate division CPR3 bacterium</name>
    <dbReference type="NCBI Taxonomy" id="2268181"/>
    <lineage>
        <taxon>Bacteria</taxon>
        <taxon>Bacteria division CPR3</taxon>
    </lineage>
</organism>
<proteinExistence type="predicted"/>
<comment type="caution">
    <text evidence="1">The sequence shown here is derived from an EMBL/GenBank/DDBJ whole genome shotgun (WGS) entry which is preliminary data.</text>
</comment>
<evidence type="ECO:0000313" key="1">
    <source>
        <dbReference type="EMBL" id="HFZ08734.1"/>
    </source>
</evidence>
<gene>
    <name evidence="1" type="ORF">ENV41_01190</name>
</gene>
<reference evidence="1" key="1">
    <citation type="journal article" date="2020" name="mSystems">
        <title>Genome- and Community-Level Interaction Insights into Carbon Utilization and Element Cycling Functions of Hydrothermarchaeota in Hydrothermal Sediment.</title>
        <authorList>
            <person name="Zhou Z."/>
            <person name="Liu Y."/>
            <person name="Xu W."/>
            <person name="Pan J."/>
            <person name="Luo Z.H."/>
            <person name="Li M."/>
        </authorList>
    </citation>
    <scope>NUCLEOTIDE SEQUENCE [LARGE SCALE GENOMIC DNA]</scope>
    <source>
        <strain evidence="1">SpSt-757</strain>
    </source>
</reference>
<dbReference type="EMBL" id="DTGG01000038">
    <property type="protein sequence ID" value="HFZ08734.1"/>
    <property type="molecule type" value="Genomic_DNA"/>
</dbReference>
<protein>
    <submittedName>
        <fullName evidence="1">Uncharacterized protein</fullName>
    </submittedName>
</protein>
<name>A0A7V3J9G9_UNCC3</name>